<evidence type="ECO:0008006" key="2">
    <source>
        <dbReference type="Google" id="ProtNLM"/>
    </source>
</evidence>
<reference evidence="1" key="1">
    <citation type="submission" date="2013-07" db="EMBL/GenBank/DDBJ databases">
        <title>Sub-species coevolution in mutualistic symbiosis.</title>
        <authorList>
            <person name="Murfin K."/>
            <person name="Klassen J."/>
            <person name="Lee M."/>
            <person name="Forst S."/>
            <person name="Stock P."/>
            <person name="Goodrich-Blair H."/>
        </authorList>
    </citation>
    <scope>NUCLEOTIDE SEQUENCE [LARGE SCALE GENOMIC DNA]</scope>
    <source>
        <strain evidence="1">Kraussei Becker Underwood</strain>
    </source>
</reference>
<dbReference type="Pfam" id="PF13957">
    <property type="entry name" value="YafO_toxin"/>
    <property type="match status" value="1"/>
</dbReference>
<gene>
    <name evidence="1" type="ORF">XBKB1_560007</name>
</gene>
<comment type="caution">
    <text evidence="1">The sequence shown here is derived from an EMBL/GenBank/DDBJ whole genome shotgun (WGS) entry which is preliminary data.</text>
</comment>
<dbReference type="InterPro" id="IPR020353">
    <property type="entry name" value="Toxin_YafO"/>
</dbReference>
<dbReference type="HOGENOM" id="CLU_148663_1_1_6"/>
<dbReference type="AlphaFoldDB" id="A0A077PYI2"/>
<accession>A0A077PYI2</accession>
<proteinExistence type="predicted"/>
<protein>
    <recommendedName>
        <fullName evidence="2">Toxin YafO</fullName>
    </recommendedName>
</protein>
<dbReference type="EMBL" id="CBSZ010000391">
    <property type="protein sequence ID" value="CDH26293.1"/>
    <property type="molecule type" value="Genomic_DNA"/>
</dbReference>
<evidence type="ECO:0000313" key="1">
    <source>
        <dbReference type="EMBL" id="CDH26293.1"/>
    </source>
</evidence>
<dbReference type="Proteomes" id="UP000028493">
    <property type="component" value="Unassembled WGS sequence"/>
</dbReference>
<sequence>MLNIRHSVLINPLFIDGDIVVTVSIHKNIELPAVARKYAHLLKDWKNGGLRPAIFGDEGRWEDHASLCASFVFKIHIKLPDEEPWPAKMPVAARKSNSYLVYTRHWCEPGKYQLISIMTPNAHELARTSFLSVLVDRAEDFQNS</sequence>
<organism evidence="1">
    <name type="scientific">Xenorhabdus bovienii str. kraussei Becker Underwood</name>
    <dbReference type="NCBI Taxonomy" id="1398204"/>
    <lineage>
        <taxon>Bacteria</taxon>
        <taxon>Pseudomonadati</taxon>
        <taxon>Pseudomonadota</taxon>
        <taxon>Gammaproteobacteria</taxon>
        <taxon>Enterobacterales</taxon>
        <taxon>Morganellaceae</taxon>
        <taxon>Xenorhabdus</taxon>
    </lineage>
</organism>
<name>A0A077PYI2_XENBV</name>